<accession>A0ABS5KKE7</accession>
<keyword evidence="2" id="KW-1185">Reference proteome</keyword>
<dbReference type="RefSeq" id="WP_212007879.1">
    <property type="nucleotide sequence ID" value="NZ_JAAFYZ010000010.1"/>
</dbReference>
<reference evidence="1 2" key="1">
    <citation type="submission" date="2020-02" db="EMBL/GenBank/DDBJ databases">
        <title>Acidophilic actinobacteria isolated from forest soil.</title>
        <authorList>
            <person name="Golinska P."/>
        </authorList>
    </citation>
    <scope>NUCLEOTIDE SEQUENCE [LARGE SCALE GENOMIC DNA]</scope>
    <source>
        <strain evidence="1 2">NL8</strain>
    </source>
</reference>
<proteinExistence type="predicted"/>
<evidence type="ECO:0000313" key="2">
    <source>
        <dbReference type="Proteomes" id="UP000730482"/>
    </source>
</evidence>
<name>A0ABS5KKE7_9ACTN</name>
<comment type="caution">
    <text evidence="1">The sequence shown here is derived from an EMBL/GenBank/DDBJ whole genome shotgun (WGS) entry which is preliminary data.</text>
</comment>
<evidence type="ECO:0000313" key="1">
    <source>
        <dbReference type="EMBL" id="MBS2546229.1"/>
    </source>
</evidence>
<protein>
    <submittedName>
        <fullName evidence="1">Uncharacterized protein</fullName>
    </submittedName>
</protein>
<dbReference type="Proteomes" id="UP000730482">
    <property type="component" value="Unassembled WGS sequence"/>
</dbReference>
<dbReference type="EMBL" id="JAAFYZ010000010">
    <property type="protein sequence ID" value="MBS2546229.1"/>
    <property type="molecule type" value="Genomic_DNA"/>
</dbReference>
<organism evidence="1 2">
    <name type="scientific">Catenulispora pinistramenti</name>
    <dbReference type="NCBI Taxonomy" id="2705254"/>
    <lineage>
        <taxon>Bacteria</taxon>
        <taxon>Bacillati</taxon>
        <taxon>Actinomycetota</taxon>
        <taxon>Actinomycetes</taxon>
        <taxon>Catenulisporales</taxon>
        <taxon>Catenulisporaceae</taxon>
        <taxon>Catenulispora</taxon>
    </lineage>
</organism>
<sequence>MAEHLGVKLVALGYDHPVEGFLLASATTDTSTDWNETVDLDTAVPDGAEENLNRAARLLGLDASGQRPRWILAAYQS</sequence>
<gene>
    <name evidence="1" type="ORF">KGQ19_05040</name>
</gene>